<dbReference type="InterPro" id="IPR009057">
    <property type="entry name" value="Homeodomain-like_sf"/>
</dbReference>
<dbReference type="Pfam" id="PF02311">
    <property type="entry name" value="AraC_binding"/>
    <property type="match status" value="1"/>
</dbReference>
<proteinExistence type="predicted"/>
<feature type="domain" description="HTH araC/xylS-type" evidence="4">
    <location>
        <begin position="188"/>
        <end position="286"/>
    </location>
</feature>
<dbReference type="SUPFAM" id="SSF51215">
    <property type="entry name" value="Regulatory protein AraC"/>
    <property type="match status" value="1"/>
</dbReference>
<dbReference type="PROSITE" id="PS00041">
    <property type="entry name" value="HTH_ARAC_FAMILY_1"/>
    <property type="match status" value="1"/>
</dbReference>
<keyword evidence="1" id="KW-0805">Transcription regulation</keyword>
<dbReference type="PANTHER" id="PTHR43280">
    <property type="entry name" value="ARAC-FAMILY TRANSCRIPTIONAL REGULATOR"/>
    <property type="match status" value="1"/>
</dbReference>
<dbReference type="Pfam" id="PF12833">
    <property type="entry name" value="HTH_18"/>
    <property type="match status" value="1"/>
</dbReference>
<dbReference type="PANTHER" id="PTHR43280:SF28">
    <property type="entry name" value="HTH-TYPE TRANSCRIPTIONAL ACTIVATOR RHAS"/>
    <property type="match status" value="1"/>
</dbReference>
<dbReference type="Gene3D" id="1.10.10.60">
    <property type="entry name" value="Homeodomain-like"/>
    <property type="match status" value="2"/>
</dbReference>
<dbReference type="SUPFAM" id="SSF46689">
    <property type="entry name" value="Homeodomain-like"/>
    <property type="match status" value="2"/>
</dbReference>
<dbReference type="RefSeq" id="WP_158361493.1">
    <property type="nucleotide sequence ID" value="NZ_JAOQKC010000001.1"/>
</dbReference>
<keyword evidence="2" id="KW-0238">DNA-binding</keyword>
<evidence type="ECO:0000259" key="4">
    <source>
        <dbReference type="PROSITE" id="PS01124"/>
    </source>
</evidence>
<keyword evidence="6" id="KW-1185">Reference proteome</keyword>
<protein>
    <submittedName>
        <fullName evidence="5">AraC family transcriptional regulator</fullName>
    </submittedName>
</protein>
<accession>A0ABT2RT62</accession>
<dbReference type="Gene3D" id="2.60.120.280">
    <property type="entry name" value="Regulatory protein AraC"/>
    <property type="match status" value="1"/>
</dbReference>
<evidence type="ECO:0000256" key="3">
    <source>
        <dbReference type="ARBA" id="ARBA00023163"/>
    </source>
</evidence>
<comment type="caution">
    <text evidence="5">The sequence shown here is derived from an EMBL/GenBank/DDBJ whole genome shotgun (WGS) entry which is preliminary data.</text>
</comment>
<keyword evidence="3" id="KW-0804">Transcription</keyword>
<gene>
    <name evidence="5" type="ORF">OCV63_01125</name>
</gene>
<evidence type="ECO:0000313" key="6">
    <source>
        <dbReference type="Proteomes" id="UP001652461"/>
    </source>
</evidence>
<organism evidence="5 6">
    <name type="scientific">Laedolimicola ammoniilytica</name>
    <dbReference type="NCBI Taxonomy" id="2981771"/>
    <lineage>
        <taxon>Bacteria</taxon>
        <taxon>Bacillati</taxon>
        <taxon>Bacillota</taxon>
        <taxon>Clostridia</taxon>
        <taxon>Lachnospirales</taxon>
        <taxon>Lachnospiraceae</taxon>
        <taxon>Laedolimicola</taxon>
    </lineage>
</organism>
<dbReference type="SMART" id="SM00342">
    <property type="entry name" value="HTH_ARAC"/>
    <property type="match status" value="1"/>
</dbReference>
<dbReference type="PROSITE" id="PS01124">
    <property type="entry name" value="HTH_ARAC_FAMILY_2"/>
    <property type="match status" value="1"/>
</dbReference>
<dbReference type="InterPro" id="IPR037923">
    <property type="entry name" value="HTH-like"/>
</dbReference>
<name>A0ABT2RT62_9FIRM</name>
<sequence length="289" mass="33979">MKNYFDKFPDSYLESSRRRIQTPSAFARSAFFYVQETGYLKLRESHVASRKNLESYLVVLVLSGSGVLMYDGTLYELQKGSCFFIDCMVPYYHQSSETDPWELIWVHFNGSSSREYYQYFAANSAPAFLPADFDTLRQKLTGLLDLNENSDFQTEINSARLIVDILSILLQDITESREEKYPGRLKMTEVKKYLDEHYTEKFSLDELSERFFLSKYHLSREFHLYYGTTLNQYVISRRLTQAKKLLRFSALTLEEIARGCGFYDASYLNRQFKNSEGITASEFRKKWKN</sequence>
<dbReference type="InterPro" id="IPR003313">
    <property type="entry name" value="AraC-bd"/>
</dbReference>
<evidence type="ECO:0000313" key="5">
    <source>
        <dbReference type="EMBL" id="MCU6695503.1"/>
    </source>
</evidence>
<dbReference type="Proteomes" id="UP001652461">
    <property type="component" value="Unassembled WGS sequence"/>
</dbReference>
<dbReference type="InterPro" id="IPR018062">
    <property type="entry name" value="HTH_AraC-typ_CS"/>
</dbReference>
<evidence type="ECO:0000256" key="2">
    <source>
        <dbReference type="ARBA" id="ARBA00023125"/>
    </source>
</evidence>
<evidence type="ECO:0000256" key="1">
    <source>
        <dbReference type="ARBA" id="ARBA00023015"/>
    </source>
</evidence>
<dbReference type="InterPro" id="IPR018060">
    <property type="entry name" value="HTH_AraC"/>
</dbReference>
<reference evidence="5 6" key="1">
    <citation type="journal article" date="2021" name="ISME Commun">
        <title>Automated analysis of genomic sequences facilitates high-throughput and comprehensive description of bacteria.</title>
        <authorList>
            <person name="Hitch T.C.A."/>
        </authorList>
    </citation>
    <scope>NUCLEOTIDE SEQUENCE [LARGE SCALE GENOMIC DNA]</scope>
    <source>
        <strain evidence="5 6">Sanger_04</strain>
    </source>
</reference>
<dbReference type="EMBL" id="JAOQKC010000001">
    <property type="protein sequence ID" value="MCU6695503.1"/>
    <property type="molecule type" value="Genomic_DNA"/>
</dbReference>